<organism evidence="2 3">
    <name type="scientific">Caenorhabditis briggsae</name>
    <dbReference type="NCBI Taxonomy" id="6238"/>
    <lineage>
        <taxon>Eukaryota</taxon>
        <taxon>Metazoa</taxon>
        <taxon>Ecdysozoa</taxon>
        <taxon>Nematoda</taxon>
        <taxon>Chromadorea</taxon>
        <taxon>Rhabditida</taxon>
        <taxon>Rhabditina</taxon>
        <taxon>Rhabditomorpha</taxon>
        <taxon>Rhabditoidea</taxon>
        <taxon>Rhabditidae</taxon>
        <taxon>Peloderinae</taxon>
        <taxon>Caenorhabditis</taxon>
    </lineage>
</organism>
<feature type="compositionally biased region" description="Basic and acidic residues" evidence="1">
    <location>
        <begin position="40"/>
        <end position="62"/>
    </location>
</feature>
<sequence>MTTIGSKSRSNKDKPVDSEKSEARTTTMESWADAMQNQDGWRKEKEELEEELSKSKRENDEVVEKLEEAWKAAEEETIEELERALLKERKTSEKWRNQLEHDEGSCKEIAVKKF</sequence>
<dbReference type="EMBL" id="CP090896">
    <property type="protein sequence ID" value="ULT85231.1"/>
    <property type="molecule type" value="Genomic_DNA"/>
</dbReference>
<dbReference type="AlphaFoldDB" id="A0AAE8ZZ91"/>
<feature type="compositionally biased region" description="Polar residues" evidence="1">
    <location>
        <begin position="24"/>
        <end position="39"/>
    </location>
</feature>
<proteinExistence type="predicted"/>
<feature type="compositionally biased region" description="Basic and acidic residues" evidence="1">
    <location>
        <begin position="10"/>
        <end position="23"/>
    </location>
</feature>
<protein>
    <submittedName>
        <fullName evidence="2">Uncharacterized protein</fullName>
    </submittedName>
</protein>
<dbReference type="Proteomes" id="UP000827892">
    <property type="component" value="Chromosome X"/>
</dbReference>
<evidence type="ECO:0000256" key="1">
    <source>
        <dbReference type="SAM" id="MobiDB-lite"/>
    </source>
</evidence>
<name>A0AAE8ZZ91_CAEBR</name>
<reference evidence="2 3" key="1">
    <citation type="submission" date="2022-05" db="EMBL/GenBank/DDBJ databases">
        <title>Chromosome-level reference genomes for two strains of Caenorhabditis briggsae: an improved platform for comparative genomics.</title>
        <authorList>
            <person name="Stevens L."/>
            <person name="Andersen E.C."/>
        </authorList>
    </citation>
    <scope>NUCLEOTIDE SEQUENCE [LARGE SCALE GENOMIC DNA]</scope>
    <source>
        <strain evidence="2">QX1410_ONT</strain>
        <tissue evidence="2">Whole-organism</tissue>
    </source>
</reference>
<feature type="region of interest" description="Disordered" evidence="1">
    <location>
        <begin position="1"/>
        <end position="62"/>
    </location>
</feature>
<evidence type="ECO:0000313" key="3">
    <source>
        <dbReference type="Proteomes" id="UP000827892"/>
    </source>
</evidence>
<accession>A0AAE8ZZ91</accession>
<gene>
    <name evidence="2" type="ORF">L3Y34_013774</name>
</gene>
<evidence type="ECO:0000313" key="2">
    <source>
        <dbReference type="EMBL" id="ULT85231.1"/>
    </source>
</evidence>